<accession>A0A061S8J7</accession>
<dbReference type="EMBL" id="GBEZ01003651">
    <property type="protein sequence ID" value="JAC81507.1"/>
    <property type="molecule type" value="Transcribed_RNA"/>
</dbReference>
<reference evidence="2" key="1">
    <citation type="submission" date="2014-05" db="EMBL/GenBank/DDBJ databases">
        <title>The transcriptome of the halophilic microalga Tetraselmis sp. GSL018 isolated from the Great Salt Lake, Utah.</title>
        <authorList>
            <person name="Jinkerson R.E."/>
            <person name="D'Adamo S."/>
            <person name="Posewitz M.C."/>
        </authorList>
    </citation>
    <scope>NUCLEOTIDE SEQUENCE</scope>
    <source>
        <strain evidence="2">GSL018</strain>
    </source>
</reference>
<gene>
    <name evidence="2" type="primary">COP1</name>
    <name evidence="2" type="ORF">TSPGSL018_7772</name>
</gene>
<dbReference type="SMART" id="SM00320">
    <property type="entry name" value="WD40"/>
    <property type="match status" value="6"/>
</dbReference>
<name>A0A061S8J7_9CHLO</name>
<sequence length="581" mass="64085">MDRFYSVTETEALLTEDSADVMKCGEPVFFLRSSPPDRSRVRFLEHGSSLSCETKVLQKERFGQKIHEKCDTLSRLGQRSLKLEPECHSVAAGAHPGVTVASVNTRRAHDSCDSSSCTLCHRRSFVDCVSDGQRKRSLSDSRFRPSYIDTVSDVRAAKACHGTLSHSRSEGDLLSLQDRKVPDVTQPEDQFEAHKRLRRSYGDWLRKYDSVLSDQRWGVELESAAKHTMSPVRAQFSEVCSLLPPSGSLRGEQRSSSKHVVQEMKVHASGRVLATATRAKQVCLYQLVDALQHTSGSDPQIQSPCMVHQMPSRVCSLSWSPYSHGLLTMGDHEGVLWQKDSETGHIVNEIDDHVGEKVWSVSHSQHKPHLIAASAGDSCVRLWDTSMGVSSCGVISTGRSVPVCSVAFSPHREHSLAMASADHSVYLYDIRRLDEPQMVLKHHKRPVSYVLFGDASRMVSSSIDGTVALWEGLDGANGPHVVRSFRDHVNRKNFTGLSVHSEQLIACGSEDGKAYAYFPSWDRHVASTGSGGSCGFVTSVQWLQMQSLGFDASEFPPVLAVSDSCGSIGLHALIQNECLQH</sequence>
<dbReference type="PROSITE" id="PS50082">
    <property type="entry name" value="WD_REPEATS_2"/>
    <property type="match status" value="1"/>
</dbReference>
<dbReference type="InterPro" id="IPR044616">
    <property type="entry name" value="RUP1/2"/>
</dbReference>
<proteinExistence type="predicted"/>
<dbReference type="Gene3D" id="2.130.10.10">
    <property type="entry name" value="YVTN repeat-like/Quinoprotein amine dehydrogenase"/>
    <property type="match status" value="1"/>
</dbReference>
<dbReference type="Pfam" id="PF00400">
    <property type="entry name" value="WD40"/>
    <property type="match status" value="3"/>
</dbReference>
<keyword evidence="1" id="KW-0853">WD repeat</keyword>
<dbReference type="InterPro" id="IPR015943">
    <property type="entry name" value="WD40/YVTN_repeat-like_dom_sf"/>
</dbReference>
<dbReference type="PANTHER" id="PTHR45389">
    <property type="entry name" value="WD REPEAT-CONTAINING PROTEIN RUP1"/>
    <property type="match status" value="1"/>
</dbReference>
<dbReference type="InterPro" id="IPR001680">
    <property type="entry name" value="WD40_rpt"/>
</dbReference>
<protein>
    <submittedName>
        <fullName evidence="2">E3 ubiquitin-protein ligase RFWD2</fullName>
    </submittedName>
</protein>
<organism evidence="2">
    <name type="scientific">Tetraselmis sp. GSL018</name>
    <dbReference type="NCBI Taxonomy" id="582737"/>
    <lineage>
        <taxon>Eukaryota</taxon>
        <taxon>Viridiplantae</taxon>
        <taxon>Chlorophyta</taxon>
        <taxon>core chlorophytes</taxon>
        <taxon>Chlorodendrophyceae</taxon>
        <taxon>Chlorodendrales</taxon>
        <taxon>Chlorodendraceae</taxon>
        <taxon>Tetraselmis</taxon>
    </lineage>
</organism>
<evidence type="ECO:0000313" key="2">
    <source>
        <dbReference type="EMBL" id="JAC81507.1"/>
    </source>
</evidence>
<dbReference type="PANTHER" id="PTHR45389:SF1">
    <property type="entry name" value="WD REPEAT-CONTAINING PROTEIN RUP1"/>
    <property type="match status" value="1"/>
</dbReference>
<dbReference type="InterPro" id="IPR036322">
    <property type="entry name" value="WD40_repeat_dom_sf"/>
</dbReference>
<dbReference type="SUPFAM" id="SSF50978">
    <property type="entry name" value="WD40 repeat-like"/>
    <property type="match status" value="1"/>
</dbReference>
<evidence type="ECO:0000256" key="1">
    <source>
        <dbReference type="PROSITE-ProRule" id="PRU00221"/>
    </source>
</evidence>
<feature type="repeat" description="WD" evidence="1">
    <location>
        <begin position="440"/>
        <end position="471"/>
    </location>
</feature>
<dbReference type="AlphaFoldDB" id="A0A061S8J7"/>
<dbReference type="GO" id="GO:0010224">
    <property type="term" value="P:response to UV-B"/>
    <property type="evidence" value="ECO:0007669"/>
    <property type="project" value="TreeGrafter"/>
</dbReference>